<dbReference type="SMART" id="SM00335">
    <property type="entry name" value="ANX"/>
    <property type="match status" value="4"/>
</dbReference>
<dbReference type="GO" id="GO:0005634">
    <property type="term" value="C:nucleus"/>
    <property type="evidence" value="ECO:0007669"/>
    <property type="project" value="TreeGrafter"/>
</dbReference>
<dbReference type="InterPro" id="IPR029058">
    <property type="entry name" value="AB_hydrolase_fold"/>
</dbReference>
<dbReference type="InterPro" id="IPR001464">
    <property type="entry name" value="Annexin"/>
</dbReference>
<dbReference type="PROSITE" id="PS51897">
    <property type="entry name" value="ANNEXIN_2"/>
    <property type="match status" value="3"/>
</dbReference>
<dbReference type="Gene3D" id="1.10.220.10">
    <property type="entry name" value="Annexin"/>
    <property type="match status" value="4"/>
</dbReference>
<keyword evidence="4 6" id="KW-0041">Annexin</keyword>
<dbReference type="PANTHER" id="PTHR10502:SF102">
    <property type="entry name" value="ANNEXIN B11"/>
    <property type="match status" value="1"/>
</dbReference>
<evidence type="ECO:0000256" key="7">
    <source>
        <dbReference type="SAM" id="Coils"/>
    </source>
</evidence>
<comment type="domain">
    <text evidence="6">A pair of annexin repeats may form one binding site for calcium and phospholipid.</text>
</comment>
<evidence type="ECO:0000259" key="9">
    <source>
        <dbReference type="Pfam" id="PF00135"/>
    </source>
</evidence>
<evidence type="ECO:0000256" key="6">
    <source>
        <dbReference type="RuleBase" id="RU003540"/>
    </source>
</evidence>
<keyword evidence="3 6" id="KW-0106">Calcium</keyword>
<gene>
    <name evidence="10" type="ORF">SMN809_LOCUS891</name>
</gene>
<dbReference type="GO" id="GO:0005544">
    <property type="term" value="F:calcium-dependent phospholipid binding"/>
    <property type="evidence" value="ECO:0007669"/>
    <property type="project" value="UniProtKB-KW"/>
</dbReference>
<comment type="caution">
    <text evidence="10">The sequence shown here is derived from an EMBL/GenBank/DDBJ whole genome shotgun (WGS) entry which is preliminary data.</text>
</comment>
<evidence type="ECO:0000256" key="5">
    <source>
        <dbReference type="ARBA" id="ARBA00023302"/>
    </source>
</evidence>
<keyword evidence="5 6" id="KW-0111">Calcium/phospholipid-binding</keyword>
<keyword evidence="2 6" id="KW-0677">Repeat</keyword>
<evidence type="ECO:0000313" key="11">
    <source>
        <dbReference type="Proteomes" id="UP000676336"/>
    </source>
</evidence>
<feature type="compositionally biased region" description="Basic and acidic residues" evidence="8">
    <location>
        <begin position="1198"/>
        <end position="1209"/>
    </location>
</feature>
<evidence type="ECO:0000256" key="2">
    <source>
        <dbReference type="ARBA" id="ARBA00022737"/>
    </source>
</evidence>
<dbReference type="AlphaFoldDB" id="A0A8S2JF57"/>
<evidence type="ECO:0000256" key="8">
    <source>
        <dbReference type="SAM" id="MobiDB-lite"/>
    </source>
</evidence>
<dbReference type="Pfam" id="PF00135">
    <property type="entry name" value="COesterase"/>
    <property type="match status" value="1"/>
</dbReference>
<dbReference type="SUPFAM" id="SSF53474">
    <property type="entry name" value="alpha/beta-Hydrolases"/>
    <property type="match status" value="1"/>
</dbReference>
<dbReference type="InterPro" id="IPR037104">
    <property type="entry name" value="Annexin_sf"/>
</dbReference>
<feature type="domain" description="Carboxylesterase type B" evidence="9">
    <location>
        <begin position="138"/>
        <end position="442"/>
    </location>
</feature>
<protein>
    <recommendedName>
        <fullName evidence="6">Annexin</fullName>
    </recommendedName>
</protein>
<dbReference type="GO" id="GO:0005509">
    <property type="term" value="F:calcium ion binding"/>
    <property type="evidence" value="ECO:0007669"/>
    <property type="project" value="InterPro"/>
</dbReference>
<dbReference type="SUPFAM" id="SSF47874">
    <property type="entry name" value="Annexin"/>
    <property type="match status" value="1"/>
</dbReference>
<dbReference type="Pfam" id="PF00191">
    <property type="entry name" value="Annexin"/>
    <property type="match status" value="4"/>
</dbReference>
<sequence length="1262" mass="147240">MWVEWFIRYSKSISKWPFKFFCDGCKRRRYLLSFSPLLFTNNRKIDNISLHKYDWEDNQRRYSRNKYQTKSTTCASSIIGALTSAAVIFSWKNDGVTDEELQEASSDEYLLNMTHGEIDEVLVSLGWEKVIRKDHLLLYPSPLSASLFHAGILDSGTCDTFIYLRDKSFAYSTTQNLASLVGCNMNNTVEQLACLRAINGTLLVNSIGNVSIPISASLAFKDQEKVSQTIPFCLIVDEVEIPIHPLQAFLLGTVNQVPILIGANHDEFVLRTLYEDYSHPPISAVDYLNRILPIMTYNHSEIQALYTPSQFSGNYSQAFVALLSQVMFICGSRRMAGYMSRQPTYFYTYNHAPEYFWLTTPNLIMWSGAYHSVELFSLFQTLTTSLYGNIIFKSDELPLATTVRRYWTNMITKRQPNGNVNLIWPQYSSNIDQILVLDENMTITSSSGVYPNCDIVSAVQQKAAVEKKCNDATKLTKASDIQYEQLLLKRNKYGQELFEYERKIAQNNAECQFLQRRLHHFDEENKFYLLKNKTLHDRKVRLRYELDEEIFSQHTLHMEREVLGTEKITTEDVHLTAFDALQNSINVTEIGCKQAWLHFTDQLNDEVQRIRSEYEKKLDIYREELHRNFEYQSYHFEMHKSTSTSNLTKEHRDKLEQYLQEKNETKLQLETTQANVNEMTLKINELERRIAYEKQNHGINVKQKLETIQQTLQERERKLEEALRDRVEFKHKIEIYKAQLDRDSRQKLDPYYNKRSTIHEVTSSLPATDSPSLKAPYRLSWSESKTEKNEQKIALPPPPPPPQLVPTITESKSNYQETPHDSSMIQNEESLEEGTLTRFADFNSDLDCNHLYILLTNSHIEEVSIIKILCNRSIDQRLEIRDRYKQLFRQNLGDALEKIKDDALSKLLRILLLSAVDRDCFELRRILKTATVDENILAEILFSRPSQHMQTVRNRYKKLFKNTLEQDLITDRDTSAKKLFLSIMQVDRPEHNYIDEDTVLKDARELSETGTVWKQSQSPFIALLCNRSNEQLKNIFAAYQQFAKIDIEQAIQIHTEGDLTRILMAIVRIIRNRPRFFAFELKRSFKGTATNNDNLNRIIVSRCEIDAAKIKNEFEKITKHTLHDYLLIHTTKNYRVALLELLRHRIELHSAILKIEAWKQETKLSSDGVLRRVGVRWQEPITKDDSDESTKQKLVRSTSDRSMEEKRYTDVNQPFSNSFDGEFDNNNQTKARSISTIYAKTSQSQQLNRHSFAPMPRTYENQ</sequence>
<organism evidence="10 11">
    <name type="scientific">Rotaria magnacalcarata</name>
    <dbReference type="NCBI Taxonomy" id="392030"/>
    <lineage>
        <taxon>Eukaryota</taxon>
        <taxon>Metazoa</taxon>
        <taxon>Spiralia</taxon>
        <taxon>Gnathifera</taxon>
        <taxon>Rotifera</taxon>
        <taxon>Eurotatoria</taxon>
        <taxon>Bdelloidea</taxon>
        <taxon>Philodinida</taxon>
        <taxon>Philodinidae</taxon>
        <taxon>Rotaria</taxon>
    </lineage>
</organism>
<dbReference type="PROSITE" id="PS00223">
    <property type="entry name" value="ANNEXIN_1"/>
    <property type="match status" value="1"/>
</dbReference>
<evidence type="ECO:0000256" key="1">
    <source>
        <dbReference type="ARBA" id="ARBA00007831"/>
    </source>
</evidence>
<comment type="similarity">
    <text evidence="1 6">Belongs to the annexin family.</text>
</comment>
<dbReference type="PRINTS" id="PR00196">
    <property type="entry name" value="ANNEXIN"/>
</dbReference>
<feature type="coiled-coil region" evidence="7">
    <location>
        <begin position="648"/>
        <end position="739"/>
    </location>
</feature>
<dbReference type="InterPro" id="IPR002018">
    <property type="entry name" value="CarbesteraseB"/>
</dbReference>
<feature type="compositionally biased region" description="Basic and acidic residues" evidence="8">
    <location>
        <begin position="1182"/>
        <end position="1191"/>
    </location>
</feature>
<dbReference type="FunFam" id="1.10.220.10:FF:000002">
    <property type="entry name" value="Annexin"/>
    <property type="match status" value="1"/>
</dbReference>
<dbReference type="GO" id="GO:0001786">
    <property type="term" value="F:phosphatidylserine binding"/>
    <property type="evidence" value="ECO:0007669"/>
    <property type="project" value="TreeGrafter"/>
</dbReference>
<dbReference type="Proteomes" id="UP000676336">
    <property type="component" value="Unassembled WGS sequence"/>
</dbReference>
<evidence type="ECO:0000256" key="3">
    <source>
        <dbReference type="ARBA" id="ARBA00022837"/>
    </source>
</evidence>
<dbReference type="Gene3D" id="3.40.50.1820">
    <property type="entry name" value="alpha/beta hydrolase"/>
    <property type="match status" value="1"/>
</dbReference>
<feature type="region of interest" description="Disordered" evidence="8">
    <location>
        <begin position="1182"/>
        <end position="1262"/>
    </location>
</feature>
<evidence type="ECO:0000313" key="10">
    <source>
        <dbReference type="EMBL" id="CAF3795769.1"/>
    </source>
</evidence>
<evidence type="ECO:0000256" key="4">
    <source>
        <dbReference type="ARBA" id="ARBA00023216"/>
    </source>
</evidence>
<keyword evidence="7" id="KW-0175">Coiled coil</keyword>
<dbReference type="InterPro" id="IPR018252">
    <property type="entry name" value="Annexin_repeat_CS"/>
</dbReference>
<feature type="compositionally biased region" description="Polar residues" evidence="8">
    <location>
        <begin position="1210"/>
        <end position="1249"/>
    </location>
</feature>
<dbReference type="GO" id="GO:0012506">
    <property type="term" value="C:vesicle membrane"/>
    <property type="evidence" value="ECO:0007669"/>
    <property type="project" value="TreeGrafter"/>
</dbReference>
<dbReference type="EMBL" id="CAJOBI010000120">
    <property type="protein sequence ID" value="CAF3795769.1"/>
    <property type="molecule type" value="Genomic_DNA"/>
</dbReference>
<dbReference type="GO" id="GO:0005886">
    <property type="term" value="C:plasma membrane"/>
    <property type="evidence" value="ECO:0007669"/>
    <property type="project" value="TreeGrafter"/>
</dbReference>
<dbReference type="InterPro" id="IPR018502">
    <property type="entry name" value="Annexin_repeat"/>
</dbReference>
<dbReference type="GO" id="GO:0005737">
    <property type="term" value="C:cytoplasm"/>
    <property type="evidence" value="ECO:0007669"/>
    <property type="project" value="TreeGrafter"/>
</dbReference>
<dbReference type="PANTHER" id="PTHR10502">
    <property type="entry name" value="ANNEXIN"/>
    <property type="match status" value="1"/>
</dbReference>
<name>A0A8S2JF57_9BILA</name>
<reference evidence="10" key="1">
    <citation type="submission" date="2021-02" db="EMBL/GenBank/DDBJ databases">
        <authorList>
            <person name="Nowell W R."/>
        </authorList>
    </citation>
    <scope>NUCLEOTIDE SEQUENCE</scope>
</reference>
<accession>A0A8S2JF57</accession>
<proteinExistence type="inferred from homology"/>